<dbReference type="PROSITE" id="PS51257">
    <property type="entry name" value="PROKAR_LIPOPROTEIN"/>
    <property type="match status" value="1"/>
</dbReference>
<feature type="domain" description="Ionotropic glutamate receptor C-terminal" evidence="4">
    <location>
        <begin position="35"/>
        <end position="258"/>
    </location>
</feature>
<dbReference type="SMART" id="SM00062">
    <property type="entry name" value="PBPb"/>
    <property type="match status" value="1"/>
</dbReference>
<evidence type="ECO:0000256" key="2">
    <source>
        <dbReference type="SAM" id="SignalP"/>
    </source>
</evidence>
<evidence type="ECO:0000313" key="5">
    <source>
        <dbReference type="EMBL" id="HIU64541.1"/>
    </source>
</evidence>
<protein>
    <submittedName>
        <fullName evidence="5">Amino acid ABC transporter substrate-binding protein</fullName>
    </submittedName>
</protein>
<evidence type="ECO:0000259" key="3">
    <source>
        <dbReference type="SMART" id="SM00062"/>
    </source>
</evidence>
<gene>
    <name evidence="5" type="ORF">IAB06_05870</name>
</gene>
<organism evidence="5 6">
    <name type="scientific">Candidatus Avacidaminococcus intestinavium</name>
    <dbReference type="NCBI Taxonomy" id="2840684"/>
    <lineage>
        <taxon>Bacteria</taxon>
        <taxon>Bacillati</taxon>
        <taxon>Bacillota</taxon>
        <taxon>Negativicutes</taxon>
        <taxon>Acidaminococcales</taxon>
        <taxon>Acidaminococcaceae</taxon>
        <taxon>Acidaminococcaceae incertae sedis</taxon>
        <taxon>Candidatus Avacidaminococcus</taxon>
    </lineage>
</organism>
<dbReference type="Pfam" id="PF00497">
    <property type="entry name" value="SBP_bac_3"/>
    <property type="match status" value="1"/>
</dbReference>
<evidence type="ECO:0000313" key="6">
    <source>
        <dbReference type="Proteomes" id="UP000824099"/>
    </source>
</evidence>
<reference evidence="5" key="2">
    <citation type="journal article" date="2021" name="PeerJ">
        <title>Extensive microbial diversity within the chicken gut microbiome revealed by metagenomics and culture.</title>
        <authorList>
            <person name="Gilroy R."/>
            <person name="Ravi A."/>
            <person name="Getino M."/>
            <person name="Pursley I."/>
            <person name="Horton D.L."/>
            <person name="Alikhan N.F."/>
            <person name="Baker D."/>
            <person name="Gharbi K."/>
            <person name="Hall N."/>
            <person name="Watson M."/>
            <person name="Adriaenssens E.M."/>
            <person name="Foster-Nyarko E."/>
            <person name="Jarju S."/>
            <person name="Secka A."/>
            <person name="Antonio M."/>
            <person name="Oren A."/>
            <person name="Chaudhuri R.R."/>
            <person name="La Ragione R."/>
            <person name="Hildebrand F."/>
            <person name="Pallen M.J."/>
        </authorList>
    </citation>
    <scope>NUCLEOTIDE SEQUENCE</scope>
    <source>
        <strain evidence="5">CHK160-1198</strain>
    </source>
</reference>
<accession>A0A9D1MQD5</accession>
<dbReference type="InterPro" id="IPR001638">
    <property type="entry name" value="Solute-binding_3/MltF_N"/>
</dbReference>
<keyword evidence="1 2" id="KW-0732">Signal</keyword>
<comment type="caution">
    <text evidence="5">The sequence shown here is derived from an EMBL/GenBank/DDBJ whole genome shotgun (WGS) entry which is preliminary data.</text>
</comment>
<feature type="chain" id="PRO_5039644647" evidence="2">
    <location>
        <begin position="27"/>
        <end position="262"/>
    </location>
</feature>
<dbReference type="PANTHER" id="PTHR35936">
    <property type="entry name" value="MEMBRANE-BOUND LYTIC MUREIN TRANSGLYCOSYLASE F"/>
    <property type="match status" value="1"/>
</dbReference>
<feature type="domain" description="Solute-binding protein family 3/N-terminal" evidence="3">
    <location>
        <begin position="35"/>
        <end position="259"/>
    </location>
</feature>
<dbReference type="CDD" id="cd00996">
    <property type="entry name" value="PBP2_AatB_like"/>
    <property type="match status" value="1"/>
</dbReference>
<dbReference type="InterPro" id="IPR001320">
    <property type="entry name" value="Iontro_rcpt_C"/>
</dbReference>
<name>A0A9D1MQD5_9FIRM</name>
<dbReference type="SUPFAM" id="SSF53850">
    <property type="entry name" value="Periplasmic binding protein-like II"/>
    <property type="match status" value="1"/>
</dbReference>
<proteinExistence type="predicted"/>
<evidence type="ECO:0000259" key="4">
    <source>
        <dbReference type="SMART" id="SM00079"/>
    </source>
</evidence>
<dbReference type="PANTHER" id="PTHR35936:SF34">
    <property type="entry name" value="ABC TRANSPORTER EXTRACELLULAR-BINDING PROTEIN YCKB-RELATED"/>
    <property type="match status" value="1"/>
</dbReference>
<dbReference type="SMART" id="SM00079">
    <property type="entry name" value="PBPe"/>
    <property type="match status" value="1"/>
</dbReference>
<dbReference type="GO" id="GO:0016020">
    <property type="term" value="C:membrane"/>
    <property type="evidence" value="ECO:0007669"/>
    <property type="project" value="InterPro"/>
</dbReference>
<dbReference type="GO" id="GO:0015276">
    <property type="term" value="F:ligand-gated monoatomic ion channel activity"/>
    <property type="evidence" value="ECO:0007669"/>
    <property type="project" value="InterPro"/>
</dbReference>
<dbReference type="Proteomes" id="UP000824099">
    <property type="component" value="Unassembled WGS sequence"/>
</dbReference>
<dbReference type="Gene3D" id="3.40.190.10">
    <property type="entry name" value="Periplasmic binding protein-like II"/>
    <property type="match status" value="2"/>
</dbReference>
<evidence type="ECO:0000256" key="1">
    <source>
        <dbReference type="ARBA" id="ARBA00022729"/>
    </source>
</evidence>
<reference evidence="5" key="1">
    <citation type="submission" date="2020-10" db="EMBL/GenBank/DDBJ databases">
        <authorList>
            <person name="Gilroy R."/>
        </authorList>
    </citation>
    <scope>NUCLEOTIDE SEQUENCE</scope>
    <source>
        <strain evidence="5">CHK160-1198</strain>
    </source>
</reference>
<feature type="signal peptide" evidence="2">
    <location>
        <begin position="1"/>
        <end position="26"/>
    </location>
</feature>
<dbReference type="AlphaFoldDB" id="A0A9D1MQD5"/>
<sequence length="262" mass="28850">MKKLILFVLSCLVLTGLVAGCGGDKAADQNNATKKIVIGLDDNFPPMGFKDEKNEIVGFDIDMAKEVSKRLGRDVEFKPIDWSSKEAELKSGRIDVIWNGLNITDERKQNMAFSKPYMEAKQLIFVPTGSPIKGQADLEGKVVGMQSASTAEINLDNDQVFAQTLKEVKKYPDCIAALMDMEAGRVDAIITDEIVGRYYMEKKPGKFMALDEPIGPVGEFGIGFRLDDQALVDAVQKALDEMKAEGVSSKISTKWFKADLVN</sequence>
<dbReference type="EMBL" id="DVNI01000096">
    <property type="protein sequence ID" value="HIU64541.1"/>
    <property type="molecule type" value="Genomic_DNA"/>
</dbReference>